<comment type="caution">
    <text evidence="1">The sequence shown here is derived from an EMBL/GenBank/DDBJ whole genome shotgun (WGS) entry which is preliminary data.</text>
</comment>
<reference evidence="1" key="1">
    <citation type="thesis" date="2020" institute="ProQuest LLC" country="789 East Eisenhower Parkway, Ann Arbor, MI, USA">
        <title>Comparative Genomics and Chromosome Evolution.</title>
        <authorList>
            <person name="Mudd A.B."/>
        </authorList>
    </citation>
    <scope>NUCLEOTIDE SEQUENCE</scope>
    <source>
        <strain evidence="1">237g6f4</strain>
        <tissue evidence="1">Blood</tissue>
    </source>
</reference>
<sequence length="134" mass="15355">MELPVIKNPVSCRSLETEFPTSIKSVQYSALKGPSNSPILQQAVTVSSGPWGVDVKSNVLYKQEAFHRWQNQYRQREQAALQSGAAQLLRETSWYDPTQPSQLLKDSARWGTFKWRDQPFLGKEYVVNRHKFGV</sequence>
<dbReference type="PANTHER" id="PTHR31254">
    <property type="entry name" value="HYPOTHETICAL PROTEIN LOC690617"/>
    <property type="match status" value="1"/>
</dbReference>
<keyword evidence="2" id="KW-1185">Reference proteome</keyword>
<evidence type="ECO:0000313" key="1">
    <source>
        <dbReference type="EMBL" id="KAG8593870.1"/>
    </source>
</evidence>
<dbReference type="Proteomes" id="UP000824782">
    <property type="component" value="Unassembled WGS sequence"/>
</dbReference>
<dbReference type="EMBL" id="WNYA01000001">
    <property type="protein sequence ID" value="KAG8593870.1"/>
    <property type="molecule type" value="Genomic_DNA"/>
</dbReference>
<protein>
    <submittedName>
        <fullName evidence="1">Uncharacterized protein</fullName>
    </submittedName>
</protein>
<accession>A0AAV7D8T6</accession>
<dbReference type="AlphaFoldDB" id="A0AAV7D8T6"/>
<gene>
    <name evidence="1" type="ORF">GDO81_000974</name>
</gene>
<dbReference type="InterPro" id="IPR029203">
    <property type="entry name" value="TKTI1"/>
</dbReference>
<evidence type="ECO:0000313" key="2">
    <source>
        <dbReference type="Proteomes" id="UP000824782"/>
    </source>
</evidence>
<dbReference type="Pfam" id="PF15041">
    <property type="entry name" value="TKTI1"/>
    <property type="match status" value="1"/>
</dbReference>
<dbReference type="PANTHER" id="PTHR31254:SF1">
    <property type="entry name" value="TEKTIN BUNDLE-INTERACTING PROTEIN 1"/>
    <property type="match status" value="1"/>
</dbReference>
<organism evidence="1 2">
    <name type="scientific">Engystomops pustulosus</name>
    <name type="common">Tungara frog</name>
    <name type="synonym">Physalaemus pustulosus</name>
    <dbReference type="NCBI Taxonomy" id="76066"/>
    <lineage>
        <taxon>Eukaryota</taxon>
        <taxon>Metazoa</taxon>
        <taxon>Chordata</taxon>
        <taxon>Craniata</taxon>
        <taxon>Vertebrata</taxon>
        <taxon>Euteleostomi</taxon>
        <taxon>Amphibia</taxon>
        <taxon>Batrachia</taxon>
        <taxon>Anura</taxon>
        <taxon>Neobatrachia</taxon>
        <taxon>Hyloidea</taxon>
        <taxon>Leptodactylidae</taxon>
        <taxon>Leiuperinae</taxon>
        <taxon>Engystomops</taxon>
    </lineage>
</organism>
<proteinExistence type="predicted"/>
<name>A0AAV7D8T6_ENGPU</name>